<feature type="domain" description="HTH crp-type" evidence="5">
    <location>
        <begin position="135"/>
        <end position="209"/>
    </location>
</feature>
<dbReference type="InterPro" id="IPR036390">
    <property type="entry name" value="WH_DNA-bd_sf"/>
</dbReference>
<dbReference type="AlphaFoldDB" id="A0A6J4QWB8"/>
<accession>A0A6J4QWB8</accession>
<evidence type="ECO:0008006" key="7">
    <source>
        <dbReference type="Google" id="ProtNLM"/>
    </source>
</evidence>
<dbReference type="SUPFAM" id="SSF46785">
    <property type="entry name" value="Winged helix' DNA-binding domain"/>
    <property type="match status" value="1"/>
</dbReference>
<dbReference type="PANTHER" id="PTHR24567">
    <property type="entry name" value="CRP FAMILY TRANSCRIPTIONAL REGULATORY PROTEIN"/>
    <property type="match status" value="1"/>
</dbReference>
<gene>
    <name evidence="6" type="ORF">AVDCRST_MAG01-01-4442</name>
</gene>
<dbReference type="PROSITE" id="PS50042">
    <property type="entry name" value="CNMP_BINDING_3"/>
    <property type="match status" value="1"/>
</dbReference>
<dbReference type="EMBL" id="CADCUW010000576">
    <property type="protein sequence ID" value="CAA9449756.1"/>
    <property type="molecule type" value="Genomic_DNA"/>
</dbReference>
<reference evidence="6" key="1">
    <citation type="submission" date="2020-02" db="EMBL/GenBank/DDBJ databases">
        <authorList>
            <person name="Meier V. D."/>
        </authorList>
    </citation>
    <scope>NUCLEOTIDE SEQUENCE</scope>
    <source>
        <strain evidence="6">AVDCRST_MAG01</strain>
    </source>
</reference>
<dbReference type="GO" id="GO:0003677">
    <property type="term" value="F:DNA binding"/>
    <property type="evidence" value="ECO:0007669"/>
    <property type="project" value="UniProtKB-KW"/>
</dbReference>
<dbReference type="InterPro" id="IPR050397">
    <property type="entry name" value="Env_Response_Regulators"/>
</dbReference>
<evidence type="ECO:0000256" key="1">
    <source>
        <dbReference type="ARBA" id="ARBA00023015"/>
    </source>
</evidence>
<dbReference type="InterPro" id="IPR018490">
    <property type="entry name" value="cNMP-bd_dom_sf"/>
</dbReference>
<protein>
    <recommendedName>
        <fullName evidence="7">cAMP-binding proteins - catabolite gene activator and regulatory subunit of cAMP-dependent protein kinases</fullName>
    </recommendedName>
</protein>
<keyword evidence="3" id="KW-0804">Transcription</keyword>
<name>A0A6J4QWB8_9ACTN</name>
<evidence type="ECO:0000259" key="4">
    <source>
        <dbReference type="PROSITE" id="PS50042"/>
    </source>
</evidence>
<dbReference type="GO" id="GO:0003700">
    <property type="term" value="F:DNA-binding transcription factor activity"/>
    <property type="evidence" value="ECO:0007669"/>
    <property type="project" value="TreeGrafter"/>
</dbReference>
<dbReference type="InterPro" id="IPR012318">
    <property type="entry name" value="HTH_CRP"/>
</dbReference>
<dbReference type="InterPro" id="IPR014710">
    <property type="entry name" value="RmlC-like_jellyroll"/>
</dbReference>
<dbReference type="SMART" id="SM00419">
    <property type="entry name" value="HTH_CRP"/>
    <property type="match status" value="1"/>
</dbReference>
<evidence type="ECO:0000313" key="6">
    <source>
        <dbReference type="EMBL" id="CAA9449756.1"/>
    </source>
</evidence>
<keyword evidence="1" id="KW-0805">Transcription regulation</keyword>
<dbReference type="InterPro" id="IPR000595">
    <property type="entry name" value="cNMP-bd_dom"/>
</dbReference>
<evidence type="ECO:0000256" key="3">
    <source>
        <dbReference type="ARBA" id="ARBA00023163"/>
    </source>
</evidence>
<keyword evidence="2" id="KW-0238">DNA-binding</keyword>
<dbReference type="Pfam" id="PF00027">
    <property type="entry name" value="cNMP_binding"/>
    <property type="match status" value="1"/>
</dbReference>
<evidence type="ECO:0000256" key="2">
    <source>
        <dbReference type="ARBA" id="ARBA00023125"/>
    </source>
</evidence>
<dbReference type="Gene3D" id="1.10.10.10">
    <property type="entry name" value="Winged helix-like DNA-binding domain superfamily/Winged helix DNA-binding domain"/>
    <property type="match status" value="1"/>
</dbReference>
<dbReference type="CDD" id="cd00038">
    <property type="entry name" value="CAP_ED"/>
    <property type="match status" value="1"/>
</dbReference>
<evidence type="ECO:0000259" key="5">
    <source>
        <dbReference type="PROSITE" id="PS51063"/>
    </source>
</evidence>
<dbReference type="SUPFAM" id="SSF51206">
    <property type="entry name" value="cAMP-binding domain-like"/>
    <property type="match status" value="1"/>
</dbReference>
<proteinExistence type="predicted"/>
<organism evidence="6">
    <name type="scientific">uncultured Rubrobacteraceae bacterium</name>
    <dbReference type="NCBI Taxonomy" id="349277"/>
    <lineage>
        <taxon>Bacteria</taxon>
        <taxon>Bacillati</taxon>
        <taxon>Actinomycetota</taxon>
        <taxon>Rubrobacteria</taxon>
        <taxon>Rubrobacterales</taxon>
        <taxon>Rubrobacteraceae</taxon>
        <taxon>environmental samples</taxon>
    </lineage>
</organism>
<dbReference type="Gene3D" id="2.60.120.10">
    <property type="entry name" value="Jelly Rolls"/>
    <property type="match status" value="1"/>
</dbReference>
<dbReference type="PROSITE" id="PS51063">
    <property type="entry name" value="HTH_CRP_2"/>
    <property type="match status" value="1"/>
</dbReference>
<dbReference type="PANTHER" id="PTHR24567:SF74">
    <property type="entry name" value="HTH-TYPE TRANSCRIPTIONAL REGULATOR ARCR"/>
    <property type="match status" value="1"/>
</dbReference>
<dbReference type="Pfam" id="PF13545">
    <property type="entry name" value="HTH_Crp_2"/>
    <property type="match status" value="1"/>
</dbReference>
<dbReference type="InterPro" id="IPR036388">
    <property type="entry name" value="WH-like_DNA-bd_sf"/>
</dbReference>
<dbReference type="GO" id="GO:0005829">
    <property type="term" value="C:cytosol"/>
    <property type="evidence" value="ECO:0007669"/>
    <property type="project" value="TreeGrafter"/>
</dbReference>
<sequence length="219" mass="24385">MEPLSEGELKDLAKRCPAFSVRGGEDFYSPETHDAGLFLILEGRVRVYLTTPTGKEVTLDLLGGGTVLWVRRFEALRANDAVHVQAVEPSVLAFMGRNELDRFVLAKPEVGLRMMDLLAERLGQSNERMAELAHKEVITRLAGQILRLLEDEGVVDRRGGYRLPAAYTHEELGTMVGANRVAVTRAFGRLQEAGAVELRRRIIHVGDREALQRVAEQGR</sequence>
<feature type="domain" description="Cyclic nucleotide-binding" evidence="4">
    <location>
        <begin position="1"/>
        <end position="121"/>
    </location>
</feature>